<sequence>MSAIQRFHEAANDALVKLSEYCLPGAKLALVIVTPGEPERDIVLEDKGLDKNEVVSALRRRGLSIDGDNAYKRDLCDSIVGAIAFGAQNTNPPPVDHWGQRFWDIGREERASSEQLLKALIALTQVAGECEQIASNYSGTIDGIFEHGGDDHEDPSCAIFHRLYYAMFDARAAIKKATA</sequence>
<dbReference type="EMBL" id="JALQCW010000108">
    <property type="protein sequence ID" value="MCK9802143.1"/>
    <property type="molecule type" value="Genomic_DNA"/>
</dbReference>
<organism evidence="1 2">
    <name type="scientific">Pseudomonas morbosilactucae</name>
    <dbReference type="NCBI Taxonomy" id="2938197"/>
    <lineage>
        <taxon>Bacteria</taxon>
        <taxon>Pseudomonadati</taxon>
        <taxon>Pseudomonadota</taxon>
        <taxon>Gammaproteobacteria</taxon>
        <taxon>Pseudomonadales</taxon>
        <taxon>Pseudomonadaceae</taxon>
        <taxon>Pseudomonas</taxon>
    </lineage>
</organism>
<evidence type="ECO:0000313" key="2">
    <source>
        <dbReference type="Proteomes" id="UP001155059"/>
    </source>
</evidence>
<name>A0A9X1Z1C6_9PSED</name>
<accession>A0A9X1Z1C6</accession>
<evidence type="ECO:0000313" key="1">
    <source>
        <dbReference type="EMBL" id="MCK9802143.1"/>
    </source>
</evidence>
<comment type="caution">
    <text evidence="1">The sequence shown here is derived from an EMBL/GenBank/DDBJ whole genome shotgun (WGS) entry which is preliminary data.</text>
</comment>
<dbReference type="AlphaFoldDB" id="A0A9X1Z1C6"/>
<dbReference type="RefSeq" id="WP_268267244.1">
    <property type="nucleotide sequence ID" value="NZ_JALQCW010000108.1"/>
</dbReference>
<protein>
    <submittedName>
        <fullName evidence="1">Uncharacterized protein</fullName>
    </submittedName>
</protein>
<dbReference type="Proteomes" id="UP001155059">
    <property type="component" value="Unassembled WGS sequence"/>
</dbReference>
<reference evidence="1 2" key="1">
    <citation type="journal article" date="2022" name="Int. J. Syst. Evol. Microbiol.">
        <title>Pseudomonas aegrilactucae sp. nov. and Pseudomonas morbosilactucae sp. nov., pathogens causing bacterial rot of lettuce in Japan.</title>
        <authorList>
            <person name="Sawada H."/>
            <person name="Fujikawa T."/>
            <person name="Satou M."/>
        </authorList>
    </citation>
    <scope>NUCLEOTIDE SEQUENCE [LARGE SCALE GENOMIC DNA]</scope>
    <source>
        <strain evidence="1 2">MAFF 302030</strain>
    </source>
</reference>
<proteinExistence type="predicted"/>
<gene>
    <name evidence="1" type="ORF">M1B34_31905</name>
</gene>
<reference evidence="1 2" key="2">
    <citation type="journal article" date="2023" name="Plant Pathol.">
        <title>Dismantling and reorganizing Pseudomonas marginalis sensu#lato.</title>
        <authorList>
            <person name="Sawada H."/>
            <person name="Fujikawa T."/>
            <person name="Satou M."/>
        </authorList>
    </citation>
    <scope>NUCLEOTIDE SEQUENCE [LARGE SCALE GENOMIC DNA]</scope>
    <source>
        <strain evidence="1 2">MAFF 302030</strain>
    </source>
</reference>